<evidence type="ECO:0000256" key="1">
    <source>
        <dbReference type="ARBA" id="ARBA00004141"/>
    </source>
</evidence>
<evidence type="ECO:0000256" key="6">
    <source>
        <dbReference type="SAM" id="Phobius"/>
    </source>
</evidence>
<comment type="subcellular location">
    <subcellularLocation>
        <location evidence="1">Membrane</location>
        <topology evidence="1">Multi-pass membrane protein</topology>
    </subcellularLocation>
</comment>
<keyword evidence="8" id="KW-1185">Reference proteome</keyword>
<dbReference type="Gene3D" id="1.20.1740.10">
    <property type="entry name" value="Amino acid/polyamine transporter I"/>
    <property type="match status" value="1"/>
</dbReference>
<comment type="caution">
    <text evidence="7">The sequence shown here is derived from an EMBL/GenBank/DDBJ whole genome shotgun (WGS) entry which is preliminary data.</text>
</comment>
<feature type="transmembrane region" description="Helical" evidence="6">
    <location>
        <begin position="48"/>
        <end position="68"/>
    </location>
</feature>
<gene>
    <name evidence="7" type="ORF">LTR36_007867</name>
</gene>
<keyword evidence="2" id="KW-0813">Transport</keyword>
<name>A0AAV9J8Z3_9PEZI</name>
<keyword evidence="5 6" id="KW-0472">Membrane</keyword>
<keyword evidence="4 6" id="KW-1133">Transmembrane helix</keyword>
<dbReference type="Proteomes" id="UP001324427">
    <property type="component" value="Unassembled WGS sequence"/>
</dbReference>
<sequence>MDHLGKKQELKRHFRLISIFSVMCIAISTWIFVLSASTGGLAADGTGGFIAVYIASSFVYLSIVLSLAEMSSTAPTAGAQYH</sequence>
<dbReference type="PANTHER" id="PTHR45649">
    <property type="entry name" value="AMINO-ACID PERMEASE BAT1"/>
    <property type="match status" value="1"/>
</dbReference>
<dbReference type="PANTHER" id="PTHR45649:SF14">
    <property type="entry name" value="GABA PERMEASE"/>
    <property type="match status" value="1"/>
</dbReference>
<evidence type="ECO:0000313" key="8">
    <source>
        <dbReference type="Proteomes" id="UP001324427"/>
    </source>
</evidence>
<dbReference type="EMBL" id="JAVFHQ010000051">
    <property type="protein sequence ID" value="KAK4541570.1"/>
    <property type="molecule type" value="Genomic_DNA"/>
</dbReference>
<dbReference type="GO" id="GO:0016020">
    <property type="term" value="C:membrane"/>
    <property type="evidence" value="ECO:0007669"/>
    <property type="project" value="UniProtKB-SubCell"/>
</dbReference>
<accession>A0AAV9J8Z3</accession>
<dbReference type="AlphaFoldDB" id="A0AAV9J8Z3"/>
<evidence type="ECO:0000256" key="5">
    <source>
        <dbReference type="ARBA" id="ARBA00023136"/>
    </source>
</evidence>
<feature type="transmembrane region" description="Helical" evidence="6">
    <location>
        <begin position="16"/>
        <end position="36"/>
    </location>
</feature>
<proteinExistence type="predicted"/>
<organism evidence="7 8">
    <name type="scientific">Oleoguttula mirabilis</name>
    <dbReference type="NCBI Taxonomy" id="1507867"/>
    <lineage>
        <taxon>Eukaryota</taxon>
        <taxon>Fungi</taxon>
        <taxon>Dikarya</taxon>
        <taxon>Ascomycota</taxon>
        <taxon>Pezizomycotina</taxon>
        <taxon>Dothideomycetes</taxon>
        <taxon>Dothideomycetidae</taxon>
        <taxon>Mycosphaerellales</taxon>
        <taxon>Teratosphaeriaceae</taxon>
        <taxon>Oleoguttula</taxon>
    </lineage>
</organism>
<evidence type="ECO:0000256" key="4">
    <source>
        <dbReference type="ARBA" id="ARBA00022989"/>
    </source>
</evidence>
<keyword evidence="3 6" id="KW-0812">Transmembrane</keyword>
<protein>
    <submittedName>
        <fullName evidence="7">Uncharacterized protein</fullName>
    </submittedName>
</protein>
<evidence type="ECO:0000313" key="7">
    <source>
        <dbReference type="EMBL" id="KAK4541570.1"/>
    </source>
</evidence>
<reference evidence="7 8" key="1">
    <citation type="submission" date="2021-11" db="EMBL/GenBank/DDBJ databases">
        <title>Black yeast isolated from Biological Soil Crust.</title>
        <authorList>
            <person name="Kurbessoian T."/>
        </authorList>
    </citation>
    <scope>NUCLEOTIDE SEQUENCE [LARGE SCALE GENOMIC DNA]</scope>
    <source>
        <strain evidence="7 8">CCFEE 5522</strain>
    </source>
</reference>
<dbReference type="GO" id="GO:0022857">
    <property type="term" value="F:transmembrane transporter activity"/>
    <property type="evidence" value="ECO:0007669"/>
    <property type="project" value="UniProtKB-ARBA"/>
</dbReference>
<evidence type="ECO:0000256" key="3">
    <source>
        <dbReference type="ARBA" id="ARBA00022692"/>
    </source>
</evidence>
<evidence type="ECO:0000256" key="2">
    <source>
        <dbReference type="ARBA" id="ARBA00022448"/>
    </source>
</evidence>